<dbReference type="SUPFAM" id="SSF47473">
    <property type="entry name" value="EF-hand"/>
    <property type="match status" value="1"/>
</dbReference>
<dbReference type="Pfam" id="PF13202">
    <property type="entry name" value="EF-hand_5"/>
    <property type="match status" value="2"/>
</dbReference>
<dbReference type="Pfam" id="PF00884">
    <property type="entry name" value="Sulfatase"/>
    <property type="match status" value="1"/>
</dbReference>
<evidence type="ECO:0000256" key="4">
    <source>
        <dbReference type="ARBA" id="ARBA00022837"/>
    </source>
</evidence>
<dbReference type="PANTHER" id="PTHR42693">
    <property type="entry name" value="ARYLSULFATASE FAMILY MEMBER"/>
    <property type="match status" value="1"/>
</dbReference>
<evidence type="ECO:0000256" key="2">
    <source>
        <dbReference type="ARBA" id="ARBA00022723"/>
    </source>
</evidence>
<dbReference type="Gene3D" id="3.40.720.10">
    <property type="entry name" value="Alkaline Phosphatase, subunit A"/>
    <property type="match status" value="1"/>
</dbReference>
<evidence type="ECO:0000259" key="6">
    <source>
        <dbReference type="PROSITE" id="PS50222"/>
    </source>
</evidence>
<dbReference type="Gene3D" id="1.10.238.10">
    <property type="entry name" value="EF-hand"/>
    <property type="match status" value="1"/>
</dbReference>
<protein>
    <submittedName>
        <fullName evidence="7">Arylsulfatase</fullName>
        <ecNumber evidence="7">3.1.6.1</ecNumber>
    </submittedName>
</protein>
<dbReference type="GO" id="GO:0005509">
    <property type="term" value="F:calcium ion binding"/>
    <property type="evidence" value="ECO:0007669"/>
    <property type="project" value="InterPro"/>
</dbReference>
<evidence type="ECO:0000256" key="3">
    <source>
        <dbReference type="ARBA" id="ARBA00022801"/>
    </source>
</evidence>
<feature type="domain" description="EF-hand" evidence="6">
    <location>
        <begin position="493"/>
        <end position="528"/>
    </location>
</feature>
<dbReference type="InterPro" id="IPR017850">
    <property type="entry name" value="Alkaline_phosphatase_core_sf"/>
</dbReference>
<dbReference type="eggNOG" id="COG3119">
    <property type="taxonomic scope" value="Bacteria"/>
</dbReference>
<dbReference type="InterPro" id="IPR011992">
    <property type="entry name" value="EF-hand-dom_pair"/>
</dbReference>
<evidence type="ECO:0000256" key="1">
    <source>
        <dbReference type="ARBA" id="ARBA00008779"/>
    </source>
</evidence>
<dbReference type="InterPro" id="IPR000917">
    <property type="entry name" value="Sulfatase_N"/>
</dbReference>
<dbReference type="Proteomes" id="UP000006860">
    <property type="component" value="Chromosome"/>
</dbReference>
<dbReference type="InterPro" id="IPR018247">
    <property type="entry name" value="EF_Hand_1_Ca_BS"/>
</dbReference>
<gene>
    <name evidence="7" type="ordered locus">Plabr_3778</name>
</gene>
<comment type="similarity">
    <text evidence="1">Belongs to the sulfatase family.</text>
</comment>
<dbReference type="PROSITE" id="PS00149">
    <property type="entry name" value="SULFATASE_2"/>
    <property type="match status" value="1"/>
</dbReference>
<dbReference type="InterPro" id="IPR024607">
    <property type="entry name" value="Sulfatase_CS"/>
</dbReference>
<dbReference type="InterPro" id="IPR050738">
    <property type="entry name" value="Sulfatase"/>
</dbReference>
<keyword evidence="4" id="KW-0106">Calcium</keyword>
<evidence type="ECO:0000313" key="7">
    <source>
        <dbReference type="EMBL" id="ADY61367.1"/>
    </source>
</evidence>
<dbReference type="PROSITE" id="PS00018">
    <property type="entry name" value="EF_HAND_1"/>
    <property type="match status" value="1"/>
</dbReference>
<dbReference type="CDD" id="cd00051">
    <property type="entry name" value="EFh"/>
    <property type="match status" value="1"/>
</dbReference>
<dbReference type="SUPFAM" id="SSF53649">
    <property type="entry name" value="Alkaline phosphatase-like"/>
    <property type="match status" value="1"/>
</dbReference>
<evidence type="ECO:0000256" key="5">
    <source>
        <dbReference type="SAM" id="SignalP"/>
    </source>
</evidence>
<dbReference type="PROSITE" id="PS50222">
    <property type="entry name" value="EF_HAND_2"/>
    <property type="match status" value="1"/>
</dbReference>
<keyword evidence="5" id="KW-0732">Signal</keyword>
<sequence>MKIIQLIVFRLITILPSVAGAADQPNILIFFADDAGNADFGFQGGGINGDFANLTPHLDALAEGGVRFTNGYVSAAVCTPSRAGMLTGRYQHRFGVETVYGRIPEAGLPASEITMADTLRKAGYRTYAIGKWHLGEHLHEHLPNQRGFDEFYGALTGARTFFPYRGNNPGSKLQRNGVFLPEPLDQPYFTDLLARQTVAYIDDHVANHANAPFFLYLAFTAVHTPLEADPKRLDDRRIQDISPPQRKTLAAMTIAMDDAVGTVMAKLRENNLTENTIVVFLSDNGGPEDNRSLRAPNWSDNGALQGNKSQNFEGGIRVPFVIHWPRGIARGLSGKSLPDVVTALDLFPTFAEAAKATLPKDRELDGMSLASLLSGETSALPERTHFWRQGSQKAVRRGDWKLYQANRASAPELYHLTTDIGETKNLASRERGKLVELQTAYAEWEKDMIEPLWNYRGMREPSTTANAEPRRPASNMEATFRRLDRDGDGKVTRQELPRAEVFDRFDRDGDGVIQAAEVGVRPRPTTAPDSTAKPKVKNRLSQSDAFLDLEFTRDWIPGTRDSDGNWMGGTETVHLVVHDRKLFASIGAWNANREATGYVGPMVLVKEKADGLWKVDYHAGPRSVRIAALTSLRITTDDKGHKLNRPIDLLAGGVSGFEHPGEVTVFTRNDATGDWEKSVITRRDRRRGGNEIRHVFDYIDSVTGVHHVFATVSGGELYRASYDPDAPGRLRWHPEPELSGRLARIMSHVVANGRLYLAVDITPSAPKNGGLFRRIDGEEPRWEWLGEWGGRTQHIGVAWIRGMTAIDNPNDSGREVILASRETDGFIEIIDPTTAPPKRNVEFDFKAHFAKALEAPEASRISSIIAYNEMTPAVHPKTGEKVHFLAGGARAVAPGSRRGISESQALLLIRHADGSYATVRVPAIAGEDSLRSARTIVASPFPEENKHVWYLGGFDAAQGPHHNTAWIYRGELPESSKPAK</sequence>
<dbReference type="AlphaFoldDB" id="F0SS29"/>
<proteinExistence type="inferred from homology"/>
<evidence type="ECO:0000313" key="8">
    <source>
        <dbReference type="Proteomes" id="UP000006860"/>
    </source>
</evidence>
<name>F0SS29_RUBBR</name>
<organism evidence="7 8">
    <name type="scientific">Rubinisphaera brasiliensis (strain ATCC 49424 / DSM 5305 / JCM 21570 / IAM 15109 / NBRC 103401 / IFAM 1448)</name>
    <name type="common">Planctomyces brasiliensis</name>
    <dbReference type="NCBI Taxonomy" id="756272"/>
    <lineage>
        <taxon>Bacteria</taxon>
        <taxon>Pseudomonadati</taxon>
        <taxon>Planctomycetota</taxon>
        <taxon>Planctomycetia</taxon>
        <taxon>Planctomycetales</taxon>
        <taxon>Planctomycetaceae</taxon>
        <taxon>Rubinisphaera</taxon>
    </lineage>
</organism>
<keyword evidence="8" id="KW-1185">Reference proteome</keyword>
<feature type="chain" id="PRO_5003257274" evidence="5">
    <location>
        <begin position="22"/>
        <end position="980"/>
    </location>
</feature>
<dbReference type="EMBL" id="CP002546">
    <property type="protein sequence ID" value="ADY61367.1"/>
    <property type="molecule type" value="Genomic_DNA"/>
</dbReference>
<dbReference type="EC" id="3.1.6.1" evidence="7"/>
<dbReference type="HOGENOM" id="CLU_303625_0_0_0"/>
<dbReference type="PROSITE" id="PS00523">
    <property type="entry name" value="SULFATASE_1"/>
    <property type="match status" value="1"/>
</dbReference>
<dbReference type="Gene3D" id="3.30.1120.10">
    <property type="match status" value="1"/>
</dbReference>
<dbReference type="InterPro" id="IPR002048">
    <property type="entry name" value="EF_hand_dom"/>
</dbReference>
<dbReference type="RefSeq" id="WP_013630086.1">
    <property type="nucleotide sequence ID" value="NC_015174.1"/>
</dbReference>
<accession>F0SS29</accession>
<dbReference type="GO" id="GO:0004065">
    <property type="term" value="F:arylsulfatase activity"/>
    <property type="evidence" value="ECO:0007669"/>
    <property type="project" value="UniProtKB-EC"/>
</dbReference>
<dbReference type="OrthoDB" id="9803751at2"/>
<dbReference type="PANTHER" id="PTHR42693:SF53">
    <property type="entry name" value="ENDO-4-O-SULFATASE"/>
    <property type="match status" value="1"/>
</dbReference>
<feature type="signal peptide" evidence="5">
    <location>
        <begin position="1"/>
        <end position="21"/>
    </location>
</feature>
<dbReference type="KEGG" id="pbs:Plabr_3778"/>
<keyword evidence="2" id="KW-0479">Metal-binding</keyword>
<keyword evidence="3 7" id="KW-0378">Hydrolase</keyword>
<reference evidence="8" key="1">
    <citation type="submission" date="2011-02" db="EMBL/GenBank/DDBJ databases">
        <title>The complete genome of Planctomyces brasiliensis DSM 5305.</title>
        <authorList>
            <person name="Lucas S."/>
            <person name="Copeland A."/>
            <person name="Lapidus A."/>
            <person name="Bruce D."/>
            <person name="Goodwin L."/>
            <person name="Pitluck S."/>
            <person name="Kyrpides N."/>
            <person name="Mavromatis K."/>
            <person name="Pagani I."/>
            <person name="Ivanova N."/>
            <person name="Ovchinnikova G."/>
            <person name="Lu M."/>
            <person name="Detter J.C."/>
            <person name="Han C."/>
            <person name="Land M."/>
            <person name="Hauser L."/>
            <person name="Markowitz V."/>
            <person name="Cheng J.-F."/>
            <person name="Hugenholtz P."/>
            <person name="Woyke T."/>
            <person name="Wu D."/>
            <person name="Tindall B."/>
            <person name="Pomrenke H.G."/>
            <person name="Brambilla E."/>
            <person name="Klenk H.-P."/>
            <person name="Eisen J.A."/>
        </authorList>
    </citation>
    <scope>NUCLEOTIDE SEQUENCE [LARGE SCALE GENOMIC DNA]</scope>
    <source>
        <strain evidence="8">ATCC 49424 / DSM 5305 / JCM 21570 / NBRC 103401 / IFAM 1448</strain>
    </source>
</reference>
<dbReference type="STRING" id="756272.Plabr_3778"/>